<feature type="transmembrane region" description="Helical" evidence="6">
    <location>
        <begin position="492"/>
        <end position="510"/>
    </location>
</feature>
<dbReference type="Gene3D" id="3.60.15.10">
    <property type="entry name" value="Ribonuclease Z/Hydroxyacylglutathione hydrolase-like"/>
    <property type="match status" value="1"/>
</dbReference>
<protein>
    <submittedName>
        <fullName evidence="8">Competence protein ComEC</fullName>
    </submittedName>
</protein>
<dbReference type="Pfam" id="PF13567">
    <property type="entry name" value="DUF4131"/>
    <property type="match status" value="1"/>
</dbReference>
<evidence type="ECO:0000256" key="6">
    <source>
        <dbReference type="SAM" id="Phobius"/>
    </source>
</evidence>
<dbReference type="InterPro" id="IPR004797">
    <property type="entry name" value="Competence_ComEC/Rec2"/>
</dbReference>
<sequence length="823" mass="94456">MKRPFVFLTLPLICGIIFYYCFQIDIHLVFLIFLSLILISFIRLKYNRPITIFIFLSLFLLGIILASVKVENSKLKKCIDKPIELVGTVKEVKSLSEEVGRYIIRVNGINVDGEYIKVSEKLILKVIGDKNLEMGDQISFRGVLKEPLPNTNPNLFNYKLNLLTENIHVTMTIRDSSIIDVKGREGDFFIKIKSGFIKKIRNGLDLYLNEKSSRMMKSILLGEYSYLDGEDIQLFRDLGLAHLLAVSGLHIGIVANLFTSIFVYLGINRKISSIITIGFIWFYAYAINFPPSILRANIMFSILLTSQIIRLPYDSINALFFALFILILINPFWIFSIGLQLSFGATLAILFFANKVSPISIYRGGLSKALAAIIYVQIGLLPILSYYFNRLPAISVVANLALMPIFSFSLVLCIILLFFSLFSSAISNSIGIIINFFLNIQFKIMEILSYFPILNIKVPSSSIYGIFIYYVMILMLFRIIDISKFNKRLNKIIVFFLLFIALVNAISYYFDSSMTIEFIDVGQGDSILIRTKEGIYLIDTGGNSFGDFDVGKNILLPYLEKEGIFKLDGVFISHYDADHCKSLPYLIDNIRIENIYLGYEREGNQLYNQIMDKAIEKGIPVKLLKKGDKVRLCRHGNIYVIGPSHELLNYINISDNDLSLVLLLRYHNFNILFTGDIEELGEKSIQNSLNVDVDFLKVPHHGSNTSSSEDFLDEIKPRIGFISVGRNNSFSHPHRDVLERYEKHNIEIFRTDELGLISLKLNKSGYEIEFFLRDKWIILDILKEYKLCIIYLIILFFLSYRLAIEFLLIEKEMEKIELQGIYR</sequence>
<dbReference type="GO" id="GO:0005886">
    <property type="term" value="C:plasma membrane"/>
    <property type="evidence" value="ECO:0007669"/>
    <property type="project" value="UniProtKB-SubCell"/>
</dbReference>
<dbReference type="NCBIfam" id="TIGR00360">
    <property type="entry name" value="ComEC_N-term"/>
    <property type="match status" value="1"/>
</dbReference>
<keyword evidence="4 6" id="KW-1133">Transmembrane helix</keyword>
<dbReference type="CDD" id="cd07731">
    <property type="entry name" value="ComA-like_MBL-fold"/>
    <property type="match status" value="1"/>
</dbReference>
<feature type="transmembrane region" description="Helical" evidence="6">
    <location>
        <begin position="243"/>
        <end position="265"/>
    </location>
</feature>
<feature type="transmembrane region" description="Helical" evidence="6">
    <location>
        <begin position="365"/>
        <end position="388"/>
    </location>
</feature>
<reference evidence="8 9" key="1">
    <citation type="submission" date="2016-10" db="EMBL/GenBank/DDBJ databases">
        <authorList>
            <person name="de Groot N.N."/>
        </authorList>
    </citation>
    <scope>NUCLEOTIDE SEQUENCE [LARGE SCALE GENOMIC DNA]</scope>
    <source>
        <strain evidence="8 9">DSM 23310</strain>
    </source>
</reference>
<dbReference type="AlphaFoldDB" id="A0A1H2T7W9"/>
<dbReference type="InterPro" id="IPR035681">
    <property type="entry name" value="ComA-like_MBL"/>
</dbReference>
<dbReference type="PANTHER" id="PTHR30619">
    <property type="entry name" value="DNA INTERNALIZATION/COMPETENCE PROTEIN COMEC/REC2"/>
    <property type="match status" value="1"/>
</dbReference>
<dbReference type="InterPro" id="IPR036866">
    <property type="entry name" value="RibonucZ/Hydroxyglut_hydro"/>
</dbReference>
<name>A0A1H2T7W9_9FIRM</name>
<dbReference type="Proteomes" id="UP000198828">
    <property type="component" value="Unassembled WGS sequence"/>
</dbReference>
<comment type="subcellular location">
    <subcellularLocation>
        <location evidence="1">Cell membrane</location>
        <topology evidence="1">Multi-pass membrane protein</topology>
    </subcellularLocation>
</comment>
<dbReference type="NCBIfam" id="TIGR00361">
    <property type="entry name" value="ComEC_Rec2"/>
    <property type="match status" value="1"/>
</dbReference>
<feature type="transmembrane region" description="Helical" evidence="6">
    <location>
        <begin position="6"/>
        <end position="22"/>
    </location>
</feature>
<feature type="transmembrane region" description="Helical" evidence="6">
    <location>
        <begin position="400"/>
        <end position="422"/>
    </location>
</feature>
<dbReference type="InterPro" id="IPR004477">
    <property type="entry name" value="ComEC_N"/>
</dbReference>
<dbReference type="InterPro" id="IPR052159">
    <property type="entry name" value="Competence_DNA_uptake"/>
</dbReference>
<feature type="transmembrane region" description="Helical" evidence="6">
    <location>
        <begin position="429"/>
        <end position="451"/>
    </location>
</feature>
<dbReference type="SMART" id="SM00849">
    <property type="entry name" value="Lactamase_B"/>
    <property type="match status" value="1"/>
</dbReference>
<keyword evidence="2" id="KW-1003">Cell membrane</keyword>
<keyword evidence="5 6" id="KW-0472">Membrane</keyword>
<evidence type="ECO:0000256" key="1">
    <source>
        <dbReference type="ARBA" id="ARBA00004651"/>
    </source>
</evidence>
<feature type="transmembrane region" description="Helical" evidence="6">
    <location>
        <begin position="50"/>
        <end position="68"/>
    </location>
</feature>
<feature type="transmembrane region" description="Helical" evidence="6">
    <location>
        <begin position="271"/>
        <end position="290"/>
    </location>
</feature>
<evidence type="ECO:0000313" key="8">
    <source>
        <dbReference type="EMBL" id="SDW39334.1"/>
    </source>
</evidence>
<feature type="transmembrane region" description="Helical" evidence="6">
    <location>
        <begin position="789"/>
        <end position="809"/>
    </location>
</feature>
<feature type="domain" description="Metallo-beta-lactamase" evidence="7">
    <location>
        <begin position="523"/>
        <end position="726"/>
    </location>
</feature>
<dbReference type="EMBL" id="FNNG01000002">
    <property type="protein sequence ID" value="SDW39334.1"/>
    <property type="molecule type" value="Genomic_DNA"/>
</dbReference>
<dbReference type="InterPro" id="IPR001279">
    <property type="entry name" value="Metallo-B-lactamas"/>
</dbReference>
<feature type="transmembrane region" description="Helical" evidence="6">
    <location>
        <begin position="27"/>
        <end position="44"/>
    </location>
</feature>
<dbReference type="SUPFAM" id="SSF56281">
    <property type="entry name" value="Metallo-hydrolase/oxidoreductase"/>
    <property type="match status" value="1"/>
</dbReference>
<feature type="transmembrane region" description="Helical" evidence="6">
    <location>
        <begin position="463"/>
        <end position="480"/>
    </location>
</feature>
<evidence type="ECO:0000256" key="2">
    <source>
        <dbReference type="ARBA" id="ARBA00022475"/>
    </source>
</evidence>
<dbReference type="PANTHER" id="PTHR30619:SF1">
    <property type="entry name" value="RECOMBINATION PROTEIN 2"/>
    <property type="match status" value="1"/>
</dbReference>
<keyword evidence="9" id="KW-1185">Reference proteome</keyword>
<evidence type="ECO:0000313" key="9">
    <source>
        <dbReference type="Proteomes" id="UP000198828"/>
    </source>
</evidence>
<organism evidence="8 9">
    <name type="scientific">Tepidimicrobium xylanilyticum</name>
    <dbReference type="NCBI Taxonomy" id="1123352"/>
    <lineage>
        <taxon>Bacteria</taxon>
        <taxon>Bacillati</taxon>
        <taxon>Bacillota</taxon>
        <taxon>Tissierellia</taxon>
        <taxon>Tissierellales</taxon>
        <taxon>Tepidimicrobiaceae</taxon>
        <taxon>Tepidimicrobium</taxon>
    </lineage>
</organism>
<evidence type="ECO:0000259" key="7">
    <source>
        <dbReference type="SMART" id="SM00849"/>
    </source>
</evidence>
<dbReference type="GO" id="GO:0030420">
    <property type="term" value="P:establishment of competence for transformation"/>
    <property type="evidence" value="ECO:0007669"/>
    <property type="project" value="InterPro"/>
</dbReference>
<accession>A0A1H2T7W9</accession>
<evidence type="ECO:0000256" key="4">
    <source>
        <dbReference type="ARBA" id="ARBA00022989"/>
    </source>
</evidence>
<keyword evidence="3 6" id="KW-0812">Transmembrane</keyword>
<gene>
    <name evidence="8" type="ORF">SAMN05660923_00638</name>
</gene>
<dbReference type="Pfam" id="PF00753">
    <property type="entry name" value="Lactamase_B"/>
    <property type="match status" value="1"/>
</dbReference>
<dbReference type="RefSeq" id="WP_093750803.1">
    <property type="nucleotide sequence ID" value="NZ_BSYN01000002.1"/>
</dbReference>
<evidence type="ECO:0000256" key="5">
    <source>
        <dbReference type="ARBA" id="ARBA00023136"/>
    </source>
</evidence>
<dbReference type="InterPro" id="IPR025405">
    <property type="entry name" value="DUF4131"/>
</dbReference>
<proteinExistence type="predicted"/>
<dbReference type="Pfam" id="PF03772">
    <property type="entry name" value="Competence"/>
    <property type="match status" value="1"/>
</dbReference>
<evidence type="ECO:0000256" key="3">
    <source>
        <dbReference type="ARBA" id="ARBA00022692"/>
    </source>
</evidence>
<feature type="transmembrane region" description="Helical" evidence="6">
    <location>
        <begin position="311"/>
        <end position="329"/>
    </location>
</feature>